<dbReference type="Ensembl" id="ENSCPRT00005021263.1">
    <property type="protein sequence ID" value="ENSCPRP00005018176.1"/>
    <property type="gene ID" value="ENSCPRG00005012675.1"/>
</dbReference>
<keyword evidence="4" id="KW-0472">Membrane</keyword>
<proteinExistence type="predicted"/>
<keyword evidence="7" id="KW-1185">Reference proteome</keyword>
<dbReference type="InterPro" id="IPR016186">
    <property type="entry name" value="C-type_lectin-like/link_sf"/>
</dbReference>
<dbReference type="Proteomes" id="UP000594220">
    <property type="component" value="Unplaced"/>
</dbReference>
<feature type="compositionally biased region" description="Polar residues" evidence="3">
    <location>
        <begin position="20"/>
        <end position="44"/>
    </location>
</feature>
<dbReference type="SMART" id="SM00034">
    <property type="entry name" value="CLECT"/>
    <property type="match status" value="1"/>
</dbReference>
<dbReference type="GO" id="GO:0016020">
    <property type="term" value="C:membrane"/>
    <property type="evidence" value="ECO:0007669"/>
    <property type="project" value="UniProtKB-SubCell"/>
</dbReference>
<feature type="transmembrane region" description="Helical" evidence="4">
    <location>
        <begin position="56"/>
        <end position="78"/>
    </location>
</feature>
<reference evidence="6" key="2">
    <citation type="submission" date="2025-09" db="UniProtKB">
        <authorList>
            <consortium name="Ensembl"/>
        </authorList>
    </citation>
    <scope>IDENTIFICATION</scope>
</reference>
<comment type="subcellular location">
    <subcellularLocation>
        <location evidence="1">Membrane</location>
        <topology evidence="1">Single-pass membrane protein</topology>
    </subcellularLocation>
</comment>
<keyword evidence="4" id="KW-1133">Transmembrane helix</keyword>
<dbReference type="SUPFAM" id="SSF56436">
    <property type="entry name" value="C-type lectin-like"/>
    <property type="match status" value="1"/>
</dbReference>
<dbReference type="CDD" id="cd03593">
    <property type="entry name" value="CLECT_NK_receptors_like"/>
    <property type="match status" value="1"/>
</dbReference>
<dbReference type="GO" id="GO:0030246">
    <property type="term" value="F:carbohydrate binding"/>
    <property type="evidence" value="ECO:0007669"/>
    <property type="project" value="UniProtKB-KW"/>
</dbReference>
<organism evidence="6 7">
    <name type="scientific">Crocodylus porosus</name>
    <name type="common">Saltwater crocodile</name>
    <name type="synonym">Estuarine crocodile</name>
    <dbReference type="NCBI Taxonomy" id="8502"/>
    <lineage>
        <taxon>Eukaryota</taxon>
        <taxon>Metazoa</taxon>
        <taxon>Chordata</taxon>
        <taxon>Craniata</taxon>
        <taxon>Vertebrata</taxon>
        <taxon>Euteleostomi</taxon>
        <taxon>Archelosauria</taxon>
        <taxon>Archosauria</taxon>
        <taxon>Crocodylia</taxon>
        <taxon>Longirostres</taxon>
        <taxon>Crocodylidae</taxon>
        <taxon>Crocodylus</taxon>
    </lineage>
</organism>
<name>A0A7M4F1T1_CROPO</name>
<reference evidence="6" key="1">
    <citation type="submission" date="2025-08" db="UniProtKB">
        <authorList>
            <consortium name="Ensembl"/>
        </authorList>
    </citation>
    <scope>IDENTIFICATION</scope>
</reference>
<dbReference type="OMA" id="RIRITNF"/>
<evidence type="ECO:0000256" key="2">
    <source>
        <dbReference type="ARBA" id="ARBA00022734"/>
    </source>
</evidence>
<dbReference type="AlphaFoldDB" id="A0A7M4F1T1"/>
<evidence type="ECO:0000259" key="5">
    <source>
        <dbReference type="PROSITE" id="PS50041"/>
    </source>
</evidence>
<dbReference type="InterPro" id="IPR033992">
    <property type="entry name" value="NKR-like_CTLD"/>
</dbReference>
<keyword evidence="2" id="KW-0430">Lectin</keyword>
<evidence type="ECO:0000256" key="3">
    <source>
        <dbReference type="SAM" id="MobiDB-lite"/>
    </source>
</evidence>
<evidence type="ECO:0000313" key="7">
    <source>
        <dbReference type="Proteomes" id="UP000594220"/>
    </source>
</evidence>
<evidence type="ECO:0000313" key="6">
    <source>
        <dbReference type="Ensembl" id="ENSCPRP00005018176.1"/>
    </source>
</evidence>
<dbReference type="Pfam" id="PF00059">
    <property type="entry name" value="Lectin_C"/>
    <property type="match status" value="1"/>
</dbReference>
<dbReference type="PROSITE" id="PS50041">
    <property type="entry name" value="C_TYPE_LECTIN_2"/>
    <property type="match status" value="1"/>
</dbReference>
<feature type="domain" description="C-type lectin" evidence="5">
    <location>
        <begin position="93"/>
        <end position="196"/>
    </location>
</feature>
<dbReference type="PANTHER" id="PTHR47498:SF1">
    <property type="entry name" value="C-TYPE LECTIN DOMAIN FAMILY 2 MEMBER L"/>
    <property type="match status" value="1"/>
</dbReference>
<keyword evidence="4" id="KW-0812">Transmembrane</keyword>
<sequence>MGDAPTLSPSRSPEQPLLRSESSPGQDGSNNASRGATPSPNPSISALSGHVSRPKYIAGTVGILVIIPVIIITMKYYYFPQSWEPCHEDWLYFKKKCYYLSEEEKDWDSSQAFCSEHKAFLAVIENQMEMLFLSKRLQMQDSWIGLRKKEGQFYWEDNTLLQTDKFAIEGHAECAYIEAYSISTSACSLPRRWICSYQSSK</sequence>
<dbReference type="InterPro" id="IPR001304">
    <property type="entry name" value="C-type_lectin-like"/>
</dbReference>
<dbReference type="InterPro" id="IPR016187">
    <property type="entry name" value="CTDL_fold"/>
</dbReference>
<dbReference type="GeneTree" id="ENSGT00940000162705"/>
<protein>
    <recommendedName>
        <fullName evidence="5">C-type lectin domain-containing protein</fullName>
    </recommendedName>
</protein>
<feature type="region of interest" description="Disordered" evidence="3">
    <location>
        <begin position="1"/>
        <end position="44"/>
    </location>
</feature>
<dbReference type="Gene3D" id="3.10.100.10">
    <property type="entry name" value="Mannose-Binding Protein A, subunit A"/>
    <property type="match status" value="1"/>
</dbReference>
<evidence type="ECO:0000256" key="1">
    <source>
        <dbReference type="ARBA" id="ARBA00004167"/>
    </source>
</evidence>
<evidence type="ECO:0000256" key="4">
    <source>
        <dbReference type="SAM" id="Phobius"/>
    </source>
</evidence>
<accession>A0A7M4F1T1</accession>
<dbReference type="PANTHER" id="PTHR47498">
    <property type="entry name" value="C-TYPE LECTIN DOMAIN FAMILY 2 MEMBER L"/>
    <property type="match status" value="1"/>
</dbReference>